<name>A0A6J4RM26_9ACTN</name>
<evidence type="ECO:0000256" key="1">
    <source>
        <dbReference type="SAM" id="MobiDB-lite"/>
    </source>
</evidence>
<feature type="region of interest" description="Disordered" evidence="1">
    <location>
        <begin position="67"/>
        <end position="99"/>
    </location>
</feature>
<organism evidence="2">
    <name type="scientific">uncultured Solirubrobacteraceae bacterium</name>
    <dbReference type="NCBI Taxonomy" id="1162706"/>
    <lineage>
        <taxon>Bacteria</taxon>
        <taxon>Bacillati</taxon>
        <taxon>Actinomycetota</taxon>
        <taxon>Thermoleophilia</taxon>
        <taxon>Solirubrobacterales</taxon>
        <taxon>Solirubrobacteraceae</taxon>
        <taxon>environmental samples</taxon>
    </lineage>
</organism>
<feature type="compositionally biased region" description="Low complexity" evidence="1">
    <location>
        <begin position="357"/>
        <end position="378"/>
    </location>
</feature>
<protein>
    <submittedName>
        <fullName evidence="2">Uncharacterized protein</fullName>
    </submittedName>
</protein>
<feature type="region of interest" description="Disordered" evidence="1">
    <location>
        <begin position="354"/>
        <end position="378"/>
    </location>
</feature>
<feature type="non-terminal residue" evidence="2">
    <location>
        <position position="1"/>
    </location>
</feature>
<accession>A0A6J4RM26</accession>
<dbReference type="AlphaFoldDB" id="A0A6J4RM26"/>
<feature type="compositionally biased region" description="Basic and acidic residues" evidence="1">
    <location>
        <begin position="90"/>
        <end position="99"/>
    </location>
</feature>
<reference evidence="2" key="1">
    <citation type="submission" date="2020-02" db="EMBL/GenBank/DDBJ databases">
        <authorList>
            <person name="Meier V. D."/>
        </authorList>
    </citation>
    <scope>NUCLEOTIDE SEQUENCE</scope>
    <source>
        <strain evidence="2">AVDCRST_MAG69</strain>
    </source>
</reference>
<dbReference type="EMBL" id="CADCVP010000001">
    <property type="protein sequence ID" value="CAA9469790.1"/>
    <property type="molecule type" value="Genomic_DNA"/>
</dbReference>
<proteinExistence type="predicted"/>
<gene>
    <name evidence="2" type="ORF">AVDCRST_MAG69-4</name>
</gene>
<sequence>AHPAPLRPWAVRAHGPPRPGLALLVGRRRGAGGLLRGAGRPVAQAPAAAAPPRGAAGRALARAHLQVRGGPRRPDRRHAPGRHRLRRSRRLADRAEQPRARDDLHRLLARAGAAEHALRRRLPLAEPVARGRAGRRLGRQAPGLRRRRRAAAVSRPPGLLARHADDLRVRLPGARVSGRRRPADALHRGDRLQRDHLDRDGLVRGRALGGPWGGLLRVLRAAGADLRLVAGRADHHAPAVPLGAAGLAAAAGRRRAAGGDDRHRLLRRLLRVGALAGPHRRDRHVAHQQRRLARAGAGARLRRRAPPRCAADLRLLPARRHGGAVLRADLGEHRRAGADVRPFAGADRVRLRRRALRQPAPARGPGARVPGVGPARQR</sequence>
<feature type="non-terminal residue" evidence="2">
    <location>
        <position position="378"/>
    </location>
</feature>
<feature type="compositionally biased region" description="Basic residues" evidence="1">
    <location>
        <begin position="70"/>
        <end position="89"/>
    </location>
</feature>
<evidence type="ECO:0000313" key="2">
    <source>
        <dbReference type="EMBL" id="CAA9469790.1"/>
    </source>
</evidence>